<keyword evidence="1" id="KW-0732">Signal</keyword>
<feature type="signal peptide" evidence="1">
    <location>
        <begin position="1"/>
        <end position="22"/>
    </location>
</feature>
<dbReference type="Proteomes" id="UP000184304">
    <property type="component" value="Unassembled WGS sequence"/>
</dbReference>
<reference evidence="3" key="1">
    <citation type="journal article" date="2017" name="Genome Biol.">
        <title>Comparative genomics reveals high biological diversity and specific adaptations in the industrially and medically important fungal genus Aspergillus.</title>
        <authorList>
            <person name="de Vries R.P."/>
            <person name="Riley R."/>
            <person name="Wiebenga A."/>
            <person name="Aguilar-Osorio G."/>
            <person name="Amillis S."/>
            <person name="Uchima C.A."/>
            <person name="Anderluh G."/>
            <person name="Asadollahi M."/>
            <person name="Askin M."/>
            <person name="Barry K."/>
            <person name="Battaglia E."/>
            <person name="Bayram O."/>
            <person name="Benocci T."/>
            <person name="Braus-Stromeyer S.A."/>
            <person name="Caldana C."/>
            <person name="Canovas D."/>
            <person name="Cerqueira G.C."/>
            <person name="Chen F."/>
            <person name="Chen W."/>
            <person name="Choi C."/>
            <person name="Clum A."/>
            <person name="Dos Santos R.A."/>
            <person name="Damasio A.R."/>
            <person name="Diallinas G."/>
            <person name="Emri T."/>
            <person name="Fekete E."/>
            <person name="Flipphi M."/>
            <person name="Freyberg S."/>
            <person name="Gallo A."/>
            <person name="Gournas C."/>
            <person name="Habgood R."/>
            <person name="Hainaut M."/>
            <person name="Harispe M.L."/>
            <person name="Henrissat B."/>
            <person name="Hilden K.S."/>
            <person name="Hope R."/>
            <person name="Hossain A."/>
            <person name="Karabika E."/>
            <person name="Karaffa L."/>
            <person name="Karanyi Z."/>
            <person name="Krasevec N."/>
            <person name="Kuo A."/>
            <person name="Kusch H."/>
            <person name="LaButti K."/>
            <person name="Lagendijk E.L."/>
            <person name="Lapidus A."/>
            <person name="Levasseur A."/>
            <person name="Lindquist E."/>
            <person name="Lipzen A."/>
            <person name="Logrieco A.F."/>
            <person name="MacCabe A."/>
            <person name="Maekelae M.R."/>
            <person name="Malavazi I."/>
            <person name="Melin P."/>
            <person name="Meyer V."/>
            <person name="Mielnichuk N."/>
            <person name="Miskei M."/>
            <person name="Molnar A.P."/>
            <person name="Mule G."/>
            <person name="Ngan C.Y."/>
            <person name="Orejas M."/>
            <person name="Orosz E."/>
            <person name="Ouedraogo J.P."/>
            <person name="Overkamp K.M."/>
            <person name="Park H.-S."/>
            <person name="Perrone G."/>
            <person name="Piumi F."/>
            <person name="Punt P.J."/>
            <person name="Ram A.F."/>
            <person name="Ramon A."/>
            <person name="Rauscher S."/>
            <person name="Record E."/>
            <person name="Riano-Pachon D.M."/>
            <person name="Robert V."/>
            <person name="Roehrig J."/>
            <person name="Ruller R."/>
            <person name="Salamov A."/>
            <person name="Salih N.S."/>
            <person name="Samson R.A."/>
            <person name="Sandor E."/>
            <person name="Sanguinetti M."/>
            <person name="Schuetze T."/>
            <person name="Sepcic K."/>
            <person name="Shelest E."/>
            <person name="Sherlock G."/>
            <person name="Sophianopoulou V."/>
            <person name="Squina F.M."/>
            <person name="Sun H."/>
            <person name="Susca A."/>
            <person name="Todd R.B."/>
            <person name="Tsang A."/>
            <person name="Unkles S.E."/>
            <person name="van de Wiele N."/>
            <person name="van Rossen-Uffink D."/>
            <person name="Oliveira J.V."/>
            <person name="Vesth T.C."/>
            <person name="Visser J."/>
            <person name="Yu J.-H."/>
            <person name="Zhou M."/>
            <person name="Andersen M.R."/>
            <person name="Archer D.B."/>
            <person name="Baker S.E."/>
            <person name="Benoit I."/>
            <person name="Brakhage A.A."/>
            <person name="Braus G.H."/>
            <person name="Fischer R."/>
            <person name="Frisvad J.C."/>
            <person name="Goldman G.H."/>
            <person name="Houbraken J."/>
            <person name="Oakley B."/>
            <person name="Pocsi I."/>
            <person name="Scazzocchio C."/>
            <person name="Seiboth B."/>
            <person name="vanKuyk P.A."/>
            <person name="Wortman J."/>
            <person name="Dyer P.S."/>
            <person name="Grigoriev I.V."/>
        </authorList>
    </citation>
    <scope>NUCLEOTIDE SEQUENCE [LARGE SCALE GENOMIC DNA]</scope>
    <source>
        <strain evidence="3">CBS 134.48</strain>
    </source>
</reference>
<evidence type="ECO:0000256" key="1">
    <source>
        <dbReference type="SAM" id="SignalP"/>
    </source>
</evidence>
<protein>
    <submittedName>
        <fullName evidence="2">Uncharacterized protein</fullName>
    </submittedName>
</protein>
<evidence type="ECO:0000313" key="2">
    <source>
        <dbReference type="EMBL" id="OJI88478.1"/>
    </source>
</evidence>
<dbReference type="AlphaFoldDB" id="A0A1L9NGP6"/>
<proteinExistence type="predicted"/>
<dbReference type="EMBL" id="KV878179">
    <property type="protein sequence ID" value="OJI88478.1"/>
    <property type="molecule type" value="Genomic_DNA"/>
</dbReference>
<keyword evidence="3" id="KW-1185">Reference proteome</keyword>
<name>A0A1L9NGP6_ASPTC</name>
<evidence type="ECO:0000313" key="3">
    <source>
        <dbReference type="Proteomes" id="UP000184304"/>
    </source>
</evidence>
<sequence>MADLHFLLAFILIFTLSGVSLSSSSSLVVSMHVSHYRLELFLSPSFTPFEGSANYVINLAISLIKPTGLQM</sequence>
<organism evidence="2 3">
    <name type="scientific">Aspergillus tubingensis (strain CBS 134.48)</name>
    <dbReference type="NCBI Taxonomy" id="767770"/>
    <lineage>
        <taxon>Eukaryota</taxon>
        <taxon>Fungi</taxon>
        <taxon>Dikarya</taxon>
        <taxon>Ascomycota</taxon>
        <taxon>Pezizomycotina</taxon>
        <taxon>Eurotiomycetes</taxon>
        <taxon>Eurotiomycetidae</taxon>
        <taxon>Eurotiales</taxon>
        <taxon>Aspergillaceae</taxon>
        <taxon>Aspergillus</taxon>
        <taxon>Aspergillus subgen. Circumdati</taxon>
    </lineage>
</organism>
<gene>
    <name evidence="2" type="ORF">ASPTUDRAFT_50407</name>
</gene>
<dbReference type="VEuPathDB" id="FungiDB:ASPTUDRAFT_50407"/>
<accession>A0A1L9NGP6</accession>
<feature type="chain" id="PRO_5012024515" evidence="1">
    <location>
        <begin position="23"/>
        <end position="71"/>
    </location>
</feature>